<protein>
    <submittedName>
        <fullName evidence="2">Flavin reductase</fullName>
    </submittedName>
</protein>
<dbReference type="eggNOG" id="COG0702">
    <property type="taxonomic scope" value="Bacteria"/>
</dbReference>
<dbReference type="SUPFAM" id="SSF51735">
    <property type="entry name" value="NAD(P)-binding Rossmann-fold domains"/>
    <property type="match status" value="1"/>
</dbReference>
<dbReference type="EMBL" id="ANAH02000022">
    <property type="protein sequence ID" value="EPX58755.1"/>
    <property type="molecule type" value="Genomic_DNA"/>
</dbReference>
<dbReference type="AlphaFoldDB" id="S9P2R5"/>
<evidence type="ECO:0000259" key="1">
    <source>
        <dbReference type="Pfam" id="PF13460"/>
    </source>
</evidence>
<dbReference type="CDD" id="cd05244">
    <property type="entry name" value="BVR-B_like_SDR_a"/>
    <property type="match status" value="1"/>
</dbReference>
<dbReference type="Gene3D" id="3.40.50.720">
    <property type="entry name" value="NAD(P)-binding Rossmann-like Domain"/>
    <property type="match status" value="1"/>
</dbReference>
<dbReference type="Pfam" id="PF13460">
    <property type="entry name" value="NAD_binding_10"/>
    <property type="match status" value="1"/>
</dbReference>
<gene>
    <name evidence="2" type="ORF">D187_003716</name>
</gene>
<accession>S9P2R5</accession>
<evidence type="ECO:0000313" key="2">
    <source>
        <dbReference type="EMBL" id="EPX58755.1"/>
    </source>
</evidence>
<dbReference type="PANTHER" id="PTHR15020">
    <property type="entry name" value="FLAVIN REDUCTASE-RELATED"/>
    <property type="match status" value="1"/>
</dbReference>
<organism evidence="2 3">
    <name type="scientific">Cystobacter fuscus (strain ATCC 25194 / DSM 2262 / NBRC 100088 / M29)</name>
    <dbReference type="NCBI Taxonomy" id="1242864"/>
    <lineage>
        <taxon>Bacteria</taxon>
        <taxon>Pseudomonadati</taxon>
        <taxon>Myxococcota</taxon>
        <taxon>Myxococcia</taxon>
        <taxon>Myxococcales</taxon>
        <taxon>Cystobacterineae</taxon>
        <taxon>Archangiaceae</taxon>
        <taxon>Cystobacter</taxon>
    </lineage>
</organism>
<dbReference type="Proteomes" id="UP000011682">
    <property type="component" value="Unassembled WGS sequence"/>
</dbReference>
<name>S9P2R5_CYSF2</name>
<comment type="caution">
    <text evidence="2">The sequence shown here is derived from an EMBL/GenBank/DDBJ whole genome shotgun (WGS) entry which is preliminary data.</text>
</comment>
<proteinExistence type="predicted"/>
<sequence>MIITRDMNDGTASQEASRFSEVATMRDSVTDNIRTPPPKLLVLGATGGTGRLIVSQAVARGYDVTALVRSAEKASELKGATLIVGDARDEMALRQALKGRDAVVSVLGTPASPFREVTLLSTATRALVSAMKIEQVSRLVCITGIGAGDSAGHGGFLFDNLIFPLLLRKVYADKNRQEAIVRDSGLDWVLVRPSVLTNKPSRDTIRALTDLSSFHGGAISRADVARFALDQVRDDTWVHRSPLITW</sequence>
<dbReference type="PANTHER" id="PTHR15020:SF50">
    <property type="entry name" value="UPF0659 PROTEIN YMR090W"/>
    <property type="match status" value="1"/>
</dbReference>
<keyword evidence="3" id="KW-1185">Reference proteome</keyword>
<dbReference type="InterPro" id="IPR016040">
    <property type="entry name" value="NAD(P)-bd_dom"/>
</dbReference>
<evidence type="ECO:0000313" key="3">
    <source>
        <dbReference type="Proteomes" id="UP000011682"/>
    </source>
</evidence>
<feature type="domain" description="NAD(P)-binding" evidence="1">
    <location>
        <begin position="44"/>
        <end position="234"/>
    </location>
</feature>
<reference evidence="2" key="1">
    <citation type="submission" date="2013-05" db="EMBL/GenBank/DDBJ databases">
        <title>Genome assembly of Cystobacter fuscus DSM 2262.</title>
        <authorList>
            <person name="Sharma G."/>
            <person name="Khatri I."/>
            <person name="Kaur C."/>
            <person name="Mayilraj S."/>
            <person name="Subramanian S."/>
        </authorList>
    </citation>
    <scope>NUCLEOTIDE SEQUENCE [LARGE SCALE GENOMIC DNA]</scope>
    <source>
        <strain evidence="2">DSM 2262</strain>
    </source>
</reference>
<dbReference type="InterPro" id="IPR036291">
    <property type="entry name" value="NAD(P)-bd_dom_sf"/>
</dbReference>